<gene>
    <name evidence="1" type="ORF">C7B47_02150</name>
</gene>
<organism evidence="1 2">
    <name type="scientific">Sulfobacillus thermosulfidooxidans</name>
    <dbReference type="NCBI Taxonomy" id="28034"/>
    <lineage>
        <taxon>Bacteria</taxon>
        <taxon>Bacillati</taxon>
        <taxon>Bacillota</taxon>
        <taxon>Clostridia</taxon>
        <taxon>Eubacteriales</taxon>
        <taxon>Clostridiales Family XVII. Incertae Sedis</taxon>
        <taxon>Sulfobacillus</taxon>
    </lineage>
</organism>
<evidence type="ECO:0000313" key="2">
    <source>
        <dbReference type="Proteomes" id="UP000242705"/>
    </source>
</evidence>
<reference evidence="1 2" key="1">
    <citation type="journal article" date="2014" name="BMC Genomics">
        <title>Comparison of environmental and isolate Sulfobacillus genomes reveals diverse carbon, sulfur, nitrogen, and hydrogen metabolisms.</title>
        <authorList>
            <person name="Justice N.B."/>
            <person name="Norman A."/>
            <person name="Brown C.T."/>
            <person name="Singh A."/>
            <person name="Thomas B.C."/>
            <person name="Banfield J.F."/>
        </authorList>
    </citation>
    <scope>NUCLEOTIDE SEQUENCE [LARGE SCALE GENOMIC DNA]</scope>
    <source>
        <strain evidence="1">AMDSBA5</strain>
    </source>
</reference>
<sequence>MNSCPLDHQWLEFLDHETTDSIDEELTVHLESCSNCRARLHDIAMLSAISAETLKEGNSQHSPGLIRPIHLPRYSLVASLLALMLIASSFFPLSRRVLASVWQTLSFHEVNAFQLTPQQINQIASQITEKGHVQIKHYGSITMTSSTHPQTSVNWRMLPKHDPAVRIWPKSWPTPRVTIQPSTRLQLTLNIPAINQLLAEEGDTTRFPASLNAVPIGITIPAITQLTTQNPQRSIAFNIAPVPELVIPSGVDMKQVIKALQGLPFLPPSVSQALSAAGNQLDSTLFLPTQTPVIHWHVQGAPAILSVFGNAYQVTWIRHGILYNLNYQEDPGSPEHLSVKQFERQMLKWFPTP</sequence>
<comment type="caution">
    <text evidence="1">The sequence shown here is derived from an EMBL/GenBank/DDBJ whole genome shotgun (WGS) entry which is preliminary data.</text>
</comment>
<evidence type="ECO:0000313" key="1">
    <source>
        <dbReference type="EMBL" id="PSR29542.1"/>
    </source>
</evidence>
<name>A0A2T2X4X4_SULTH</name>
<accession>A0A2T2X4X4</accession>
<dbReference type="EMBL" id="PXYX01000002">
    <property type="protein sequence ID" value="PSR29542.1"/>
    <property type="molecule type" value="Genomic_DNA"/>
</dbReference>
<evidence type="ECO:0008006" key="3">
    <source>
        <dbReference type="Google" id="ProtNLM"/>
    </source>
</evidence>
<proteinExistence type="predicted"/>
<protein>
    <recommendedName>
        <fullName evidence="3">Zinc-finger domain-containing protein</fullName>
    </recommendedName>
</protein>
<dbReference type="Proteomes" id="UP000242705">
    <property type="component" value="Unassembled WGS sequence"/>
</dbReference>
<dbReference type="AlphaFoldDB" id="A0A2T2X4X4"/>